<feature type="compositionally biased region" description="Basic and acidic residues" evidence="1">
    <location>
        <begin position="38"/>
        <end position="47"/>
    </location>
</feature>
<evidence type="ECO:0000313" key="3">
    <source>
        <dbReference type="Proteomes" id="UP001151760"/>
    </source>
</evidence>
<gene>
    <name evidence="2" type="ORF">Tco_0860893</name>
</gene>
<protein>
    <recommendedName>
        <fullName evidence="4">Reverse transcriptase domain-containing protein</fullName>
    </recommendedName>
</protein>
<evidence type="ECO:0008006" key="4">
    <source>
        <dbReference type="Google" id="ProtNLM"/>
    </source>
</evidence>
<dbReference type="EMBL" id="BQNB010013265">
    <property type="protein sequence ID" value="GJT13851.1"/>
    <property type="molecule type" value="Genomic_DNA"/>
</dbReference>
<name>A0ABQ5BG85_9ASTR</name>
<dbReference type="PANTHER" id="PTHR31973:SF190">
    <property type="entry name" value="MULE TRANSPOSASE DOMAIN-CONTAINING PROTEIN"/>
    <property type="match status" value="1"/>
</dbReference>
<organism evidence="2 3">
    <name type="scientific">Tanacetum coccineum</name>
    <dbReference type="NCBI Taxonomy" id="301880"/>
    <lineage>
        <taxon>Eukaryota</taxon>
        <taxon>Viridiplantae</taxon>
        <taxon>Streptophyta</taxon>
        <taxon>Embryophyta</taxon>
        <taxon>Tracheophyta</taxon>
        <taxon>Spermatophyta</taxon>
        <taxon>Magnoliopsida</taxon>
        <taxon>eudicotyledons</taxon>
        <taxon>Gunneridae</taxon>
        <taxon>Pentapetalae</taxon>
        <taxon>asterids</taxon>
        <taxon>campanulids</taxon>
        <taxon>Asterales</taxon>
        <taxon>Asteraceae</taxon>
        <taxon>Asteroideae</taxon>
        <taxon>Anthemideae</taxon>
        <taxon>Anthemidinae</taxon>
        <taxon>Tanacetum</taxon>
    </lineage>
</organism>
<feature type="compositionally biased region" description="Basic and acidic residues" evidence="1">
    <location>
        <begin position="20"/>
        <end position="29"/>
    </location>
</feature>
<evidence type="ECO:0000313" key="2">
    <source>
        <dbReference type="EMBL" id="GJT13851.1"/>
    </source>
</evidence>
<evidence type="ECO:0000256" key="1">
    <source>
        <dbReference type="SAM" id="MobiDB-lite"/>
    </source>
</evidence>
<feature type="region of interest" description="Disordered" evidence="1">
    <location>
        <begin position="1"/>
        <end position="47"/>
    </location>
</feature>
<sequence length="764" mass="87549">MLGRGWGSPTDWSRINPRNNRKDRPDQAKDASGTGSTKELRRSEAKADGVRSWRQSYAQGLTLERSRTVRLELPQELSRVHHTFHVSNLKKCYADEPLVMPLEGIHVDDKLQFVEEPVEIMEREIKRLKRSRIPLVKVRWNSRRGPEFTWEREDSFKQKYPQLFTNRASSSTTRAKRRSPKKKQATFCGQEFADQKEATTLVTCQAVATRRQLYVWKNEKIEDIVKPNPSILVKALKEQLQKKYQVGISIELQRTNEDTTMKIDLEKDYNLKGLRDLLGLDGCFIKGQYAGQLLTSVGIDANHGIYPGILLAIAQVFPNAEHRFYVRHIYENFKAQQKDNQFRELVWKCAAATTVPYFDKQIGKLKNLDEGRAHCDVLLNYLCEVFNRQLLDGRDVPIITCLEFVRDYLMKRIVNVKKVISKSLGPLTPAAIKLFEAIKYKATFYKVRIQVVDMKINGVGMETMKGVNSRGGRGYGNYQDRGDYGNYQEGGEYKNYQGYIIPRAADHVSYGAWMLYYYQRSVTIFEQYSISAGACEFALAALEQVDIVLGLGIIFRSNTIFTSQEFSQAGSSFTTISHAKEARCIAEKSIIVADMEERVNRAVILANQMAKCLARGAERWCSLKPHNQMMISKRDGREVGKIALFERNELKGFCSSLHTFSCRCLKYRKFAEASVEPVKTFETPKQHNPCRPMFCEFLKWLEILSSHQEKAFENPVSVSTILRHLTKTASTFCLYLFAAANHAFLKLYVAVDNEGRVDLDIEAD</sequence>
<accession>A0ABQ5BG85</accession>
<dbReference type="PANTHER" id="PTHR31973">
    <property type="entry name" value="POLYPROTEIN, PUTATIVE-RELATED"/>
    <property type="match status" value="1"/>
</dbReference>
<keyword evidence="3" id="KW-1185">Reference proteome</keyword>
<reference evidence="2" key="1">
    <citation type="journal article" date="2022" name="Int. J. Mol. Sci.">
        <title>Draft Genome of Tanacetum Coccineum: Genomic Comparison of Closely Related Tanacetum-Family Plants.</title>
        <authorList>
            <person name="Yamashiro T."/>
            <person name="Shiraishi A."/>
            <person name="Nakayama K."/>
            <person name="Satake H."/>
        </authorList>
    </citation>
    <scope>NUCLEOTIDE SEQUENCE</scope>
</reference>
<comment type="caution">
    <text evidence="2">The sequence shown here is derived from an EMBL/GenBank/DDBJ whole genome shotgun (WGS) entry which is preliminary data.</text>
</comment>
<dbReference type="Proteomes" id="UP001151760">
    <property type="component" value="Unassembled WGS sequence"/>
</dbReference>
<proteinExistence type="predicted"/>
<reference evidence="2" key="2">
    <citation type="submission" date="2022-01" db="EMBL/GenBank/DDBJ databases">
        <authorList>
            <person name="Yamashiro T."/>
            <person name="Shiraishi A."/>
            <person name="Satake H."/>
            <person name="Nakayama K."/>
        </authorList>
    </citation>
    <scope>NUCLEOTIDE SEQUENCE</scope>
</reference>